<dbReference type="Pfam" id="PF00646">
    <property type="entry name" value="F-box"/>
    <property type="match status" value="1"/>
</dbReference>
<dbReference type="InterPro" id="IPR050796">
    <property type="entry name" value="SCF_F-box_component"/>
</dbReference>
<gene>
    <name evidence="2" type="ORF">RND71_032547</name>
</gene>
<evidence type="ECO:0000259" key="1">
    <source>
        <dbReference type="Pfam" id="PF00646"/>
    </source>
</evidence>
<keyword evidence="3" id="KW-1185">Reference proteome</keyword>
<dbReference type="InterPro" id="IPR036047">
    <property type="entry name" value="F-box-like_dom_sf"/>
</dbReference>
<dbReference type="SUPFAM" id="SSF81383">
    <property type="entry name" value="F-box domain"/>
    <property type="match status" value="1"/>
</dbReference>
<dbReference type="Proteomes" id="UP001291623">
    <property type="component" value="Unassembled WGS sequence"/>
</dbReference>
<protein>
    <recommendedName>
        <fullName evidence="1">F-box domain-containing protein</fullName>
    </recommendedName>
</protein>
<evidence type="ECO:0000313" key="3">
    <source>
        <dbReference type="Proteomes" id="UP001291623"/>
    </source>
</evidence>
<organism evidence="2 3">
    <name type="scientific">Anisodus tanguticus</name>
    <dbReference type="NCBI Taxonomy" id="243964"/>
    <lineage>
        <taxon>Eukaryota</taxon>
        <taxon>Viridiplantae</taxon>
        <taxon>Streptophyta</taxon>
        <taxon>Embryophyta</taxon>
        <taxon>Tracheophyta</taxon>
        <taxon>Spermatophyta</taxon>
        <taxon>Magnoliopsida</taxon>
        <taxon>eudicotyledons</taxon>
        <taxon>Gunneridae</taxon>
        <taxon>Pentapetalae</taxon>
        <taxon>asterids</taxon>
        <taxon>lamiids</taxon>
        <taxon>Solanales</taxon>
        <taxon>Solanaceae</taxon>
        <taxon>Solanoideae</taxon>
        <taxon>Hyoscyameae</taxon>
        <taxon>Anisodus</taxon>
    </lineage>
</organism>
<dbReference type="InterPro" id="IPR001810">
    <property type="entry name" value="F-box_dom"/>
</dbReference>
<proteinExistence type="predicted"/>
<dbReference type="Gene3D" id="1.20.1280.50">
    <property type="match status" value="1"/>
</dbReference>
<evidence type="ECO:0000313" key="2">
    <source>
        <dbReference type="EMBL" id="KAK4346208.1"/>
    </source>
</evidence>
<accession>A0AAE1UVC9</accession>
<sequence>MGINQEENLIDILSRLPVKSLLRFNCVYESWKKLISEPYFKKKYLNHAKNQLNEMYGEIPLPQIMCLLPISKIGRDVDASVSVLKGMLCVYYNNKKSFNLWGQIIFRVKYSTWFFAHATPPTFLPSSIYLLDFH</sequence>
<dbReference type="PANTHER" id="PTHR31672:SF13">
    <property type="entry name" value="F-BOX PROTEIN CPR30-LIKE"/>
    <property type="match status" value="1"/>
</dbReference>
<name>A0AAE1UVC9_9SOLA</name>
<comment type="caution">
    <text evidence="2">The sequence shown here is derived from an EMBL/GenBank/DDBJ whole genome shotgun (WGS) entry which is preliminary data.</text>
</comment>
<dbReference type="AlphaFoldDB" id="A0AAE1UVC9"/>
<dbReference type="EMBL" id="JAVYJV010000018">
    <property type="protein sequence ID" value="KAK4346208.1"/>
    <property type="molecule type" value="Genomic_DNA"/>
</dbReference>
<reference evidence="2" key="1">
    <citation type="submission" date="2023-12" db="EMBL/GenBank/DDBJ databases">
        <title>Genome assembly of Anisodus tanguticus.</title>
        <authorList>
            <person name="Wang Y.-J."/>
        </authorList>
    </citation>
    <scope>NUCLEOTIDE SEQUENCE</scope>
    <source>
        <strain evidence="2">KB-2021</strain>
        <tissue evidence="2">Leaf</tissue>
    </source>
</reference>
<dbReference type="PANTHER" id="PTHR31672">
    <property type="entry name" value="BNACNNG10540D PROTEIN"/>
    <property type="match status" value="1"/>
</dbReference>
<feature type="domain" description="F-box" evidence="1">
    <location>
        <begin position="7"/>
        <end position="43"/>
    </location>
</feature>